<dbReference type="EMBL" id="QHHQ01000005">
    <property type="protein sequence ID" value="RAH99520.1"/>
    <property type="molecule type" value="Genomic_DNA"/>
</dbReference>
<feature type="domain" description="T-SNARE coiled-coil homology" evidence="8">
    <location>
        <begin position="418"/>
        <end position="480"/>
    </location>
</feature>
<evidence type="ECO:0000256" key="4">
    <source>
        <dbReference type="ARBA" id="ARBA00029447"/>
    </source>
</evidence>
<feature type="transmembrane region" description="Helical" evidence="6">
    <location>
        <begin position="15"/>
        <end position="37"/>
    </location>
</feature>
<keyword evidence="2" id="KW-1003">Cell membrane</keyword>
<dbReference type="RefSeq" id="WP_111349803.1">
    <property type="nucleotide sequence ID" value="NZ_QHHQ01000005.1"/>
</dbReference>
<keyword evidence="6" id="KW-1133">Transmembrane helix</keyword>
<keyword evidence="3 5" id="KW-0807">Transducer</keyword>
<comment type="caution">
    <text evidence="9">The sequence shown here is derived from an EMBL/GenBank/DDBJ whole genome shotgun (WGS) entry which is preliminary data.</text>
</comment>
<evidence type="ECO:0000259" key="7">
    <source>
        <dbReference type="PROSITE" id="PS50111"/>
    </source>
</evidence>
<evidence type="ECO:0000313" key="9">
    <source>
        <dbReference type="EMBL" id="RAH99520.1"/>
    </source>
</evidence>
<evidence type="ECO:0000256" key="2">
    <source>
        <dbReference type="ARBA" id="ARBA00022519"/>
    </source>
</evidence>
<dbReference type="AlphaFoldDB" id="A0A8B2NLV4"/>
<organism evidence="9 10">
    <name type="scientific">Acuticoccus sediminis</name>
    <dbReference type="NCBI Taxonomy" id="2184697"/>
    <lineage>
        <taxon>Bacteria</taxon>
        <taxon>Pseudomonadati</taxon>
        <taxon>Pseudomonadota</taxon>
        <taxon>Alphaproteobacteria</taxon>
        <taxon>Hyphomicrobiales</taxon>
        <taxon>Amorphaceae</taxon>
        <taxon>Acuticoccus</taxon>
    </lineage>
</organism>
<evidence type="ECO:0008006" key="11">
    <source>
        <dbReference type="Google" id="ProtNLM"/>
    </source>
</evidence>
<proteinExistence type="inferred from homology"/>
<evidence type="ECO:0000256" key="6">
    <source>
        <dbReference type="SAM" id="Phobius"/>
    </source>
</evidence>
<evidence type="ECO:0000256" key="3">
    <source>
        <dbReference type="ARBA" id="ARBA00023224"/>
    </source>
</evidence>
<dbReference type="PANTHER" id="PTHR32089">
    <property type="entry name" value="METHYL-ACCEPTING CHEMOTAXIS PROTEIN MCPB"/>
    <property type="match status" value="1"/>
</dbReference>
<accession>A0A8B2NLV4</accession>
<feature type="domain" description="Methyl-accepting transducer" evidence="7">
    <location>
        <begin position="259"/>
        <end position="489"/>
    </location>
</feature>
<feature type="transmembrane region" description="Helical" evidence="6">
    <location>
        <begin position="58"/>
        <end position="80"/>
    </location>
</feature>
<dbReference type="GO" id="GO:0005886">
    <property type="term" value="C:plasma membrane"/>
    <property type="evidence" value="ECO:0007669"/>
    <property type="project" value="UniProtKB-SubCell"/>
</dbReference>
<keyword evidence="10" id="KW-1185">Reference proteome</keyword>
<dbReference type="InterPro" id="IPR004089">
    <property type="entry name" value="MCPsignal_dom"/>
</dbReference>
<reference evidence="9 10" key="1">
    <citation type="submission" date="2018-05" db="EMBL/GenBank/DDBJ databases">
        <title>Acuticoccus sediminis sp. nov., isolated from deep-sea sediment of Indian Ocean.</title>
        <authorList>
            <person name="Liu X."/>
            <person name="Lai Q."/>
            <person name="Du Y."/>
            <person name="Sun F."/>
            <person name="Zhang X."/>
            <person name="Wang S."/>
            <person name="Shao Z."/>
        </authorList>
    </citation>
    <scope>NUCLEOTIDE SEQUENCE [LARGE SCALE GENOMIC DNA]</scope>
    <source>
        <strain evidence="9 10">PTG4-2</strain>
    </source>
</reference>
<dbReference type="SMART" id="SM00283">
    <property type="entry name" value="MA"/>
    <property type="match status" value="1"/>
</dbReference>
<comment type="similarity">
    <text evidence="4">Belongs to the methyl-accepting chemotaxis (MCP) protein family.</text>
</comment>
<evidence type="ECO:0000313" key="10">
    <source>
        <dbReference type="Proteomes" id="UP000249590"/>
    </source>
</evidence>
<keyword evidence="2" id="KW-0997">Cell inner membrane</keyword>
<name>A0A8B2NLV4_9HYPH</name>
<dbReference type="Gene3D" id="1.10.287.950">
    <property type="entry name" value="Methyl-accepting chemotaxis protein"/>
    <property type="match status" value="1"/>
</dbReference>
<dbReference type="Gene3D" id="3.30.450.20">
    <property type="entry name" value="PAS domain"/>
    <property type="match status" value="1"/>
</dbReference>
<dbReference type="Proteomes" id="UP000249590">
    <property type="component" value="Unassembled WGS sequence"/>
</dbReference>
<dbReference type="InterPro" id="IPR000014">
    <property type="entry name" value="PAS"/>
</dbReference>
<dbReference type="OrthoDB" id="2489132at2"/>
<dbReference type="GO" id="GO:0007165">
    <property type="term" value="P:signal transduction"/>
    <property type="evidence" value="ECO:0007669"/>
    <property type="project" value="UniProtKB-KW"/>
</dbReference>
<evidence type="ECO:0000256" key="5">
    <source>
        <dbReference type="PROSITE-ProRule" id="PRU00284"/>
    </source>
</evidence>
<dbReference type="PROSITE" id="PS50192">
    <property type="entry name" value="T_SNARE"/>
    <property type="match status" value="1"/>
</dbReference>
<comment type="subcellular location">
    <subcellularLocation>
        <location evidence="1">Cell inner membrane</location>
        <topology evidence="1">Multi-pass membrane protein</topology>
    </subcellularLocation>
</comment>
<evidence type="ECO:0000256" key="1">
    <source>
        <dbReference type="ARBA" id="ARBA00004429"/>
    </source>
</evidence>
<dbReference type="PANTHER" id="PTHR32089:SF112">
    <property type="entry name" value="LYSOZYME-LIKE PROTEIN-RELATED"/>
    <property type="match status" value="1"/>
</dbReference>
<dbReference type="SUPFAM" id="SSF58104">
    <property type="entry name" value="Methyl-accepting chemotaxis protein (MCP) signaling domain"/>
    <property type="match status" value="1"/>
</dbReference>
<dbReference type="InterPro" id="IPR000727">
    <property type="entry name" value="T_SNARE_dom"/>
</dbReference>
<protein>
    <recommendedName>
        <fullName evidence="11">Methyl-accepting chemotaxis protein</fullName>
    </recommendedName>
</protein>
<gene>
    <name evidence="9" type="ORF">DLJ53_23710</name>
</gene>
<dbReference type="PROSITE" id="PS50111">
    <property type="entry name" value="CHEMOTAXIS_TRANSDUC_2"/>
    <property type="match status" value="1"/>
</dbReference>
<dbReference type="Pfam" id="PF00015">
    <property type="entry name" value="MCPsignal"/>
    <property type="match status" value="1"/>
</dbReference>
<keyword evidence="6" id="KW-0472">Membrane</keyword>
<sequence>MQYGRQPGIVNDLGFGWMLGGFAVLAAAAPLGLVLLGSPSLPGTETGATAAIAAAQSTLLYTAAAFAVILAVVGAGVVILHGRATAALGHAIGAVAAGEAVRIPEANARDGLGRAWSALAAVARQVTEGARFKAVLDSLPVPVMIADPHDDFRIHYMNKETYVELRPLENHLPFPLDRIKGQSIDVFHAGPARIRAALSDPKRMPWRSRIVLGGKENLDLDIHALTDSNGAYVATVLTWKVITNQVRSTDTFEMNVKSALEQIQSSFVDMRQQVGGIAAATASTRTMLSTGASAVSEATANVQMVASAAEELTATIAEINDRIAFSTKRAANAANETKSVARRADDLLAASERIGEVMGAISGIAYKTNLLALNATIEAASAGPAGKGFAVVAHEVKMLADQTAKATDQVSEETEAVRKLIKEVVTGVGEVTTVIDDIREAFDQVAAAVQEQQTATQSISASAHDAATGVSHAASTLSEVEALAASNLDATQVLNGRAEEIALANDNLSRNSDDLLKMMRAV</sequence>
<evidence type="ECO:0000259" key="8">
    <source>
        <dbReference type="PROSITE" id="PS50192"/>
    </source>
</evidence>
<keyword evidence="6" id="KW-0812">Transmembrane</keyword>
<dbReference type="Pfam" id="PF13188">
    <property type="entry name" value="PAS_8"/>
    <property type="match status" value="1"/>
</dbReference>